<comment type="caution">
    <text evidence="1">The sequence shown here is derived from an EMBL/GenBank/DDBJ whole genome shotgun (WGS) entry which is preliminary data.</text>
</comment>
<reference evidence="1" key="2">
    <citation type="submission" date="2020-11" db="EMBL/GenBank/DDBJ databases">
        <title>Description of novel Gluconobacter species.</title>
        <authorList>
            <person name="Cleenwerck I."/>
            <person name="Cnockaert M."/>
            <person name="Borremans W."/>
            <person name="Wieme A.D."/>
            <person name="De Vuyst L."/>
            <person name="Vandamme P."/>
        </authorList>
    </citation>
    <scope>NUCLEOTIDE SEQUENCE</scope>
    <source>
        <strain evidence="1">R71697</strain>
    </source>
</reference>
<dbReference type="Proteomes" id="UP000661006">
    <property type="component" value="Unassembled WGS sequence"/>
</dbReference>
<protein>
    <submittedName>
        <fullName evidence="1">Uncharacterized protein</fullName>
    </submittedName>
</protein>
<evidence type="ECO:0000313" key="1">
    <source>
        <dbReference type="EMBL" id="MBF0869755.1"/>
    </source>
</evidence>
<accession>A0A9Q2FJP1</accession>
<reference evidence="1" key="1">
    <citation type="submission" date="2020-04" db="EMBL/GenBank/DDBJ databases">
        <authorList>
            <person name="Sombolestani A."/>
        </authorList>
    </citation>
    <scope>NUCLEOTIDE SEQUENCE</scope>
    <source>
        <strain evidence="1">R71697</strain>
    </source>
</reference>
<sequence length="213" mass="24126">MADPELFFKDQLSVRSQAAIPTVFKTAYAAAESLIQESPILQVESARDNKGRVITWSVDLAIKRAIETGAISCDYRWQPFAKPTGRYLELIFSHSTASISQVDDPHRQPRNVVFRENARLNSPDLLTPLESEAPVVGRPHFILVHGYQTLEFAHFGIPSSRSKRAWAWLSPDLMKLPHAVPFEGPEVEDTDIDFNEVGLLKDEIERWVKDNDE</sequence>
<evidence type="ECO:0000313" key="2">
    <source>
        <dbReference type="Proteomes" id="UP000661006"/>
    </source>
</evidence>
<dbReference type="GeneID" id="81473575"/>
<dbReference type="EMBL" id="JABCQN010000001">
    <property type="protein sequence ID" value="MBF0869755.1"/>
    <property type="molecule type" value="Genomic_DNA"/>
</dbReference>
<name>A0A9Q2FJP1_GLUJA</name>
<proteinExistence type="predicted"/>
<dbReference type="RefSeq" id="WP_194257466.1">
    <property type="nucleotide sequence ID" value="NZ_JABCQN010000001.1"/>
</dbReference>
<organism evidence="1 2">
    <name type="scientific">Gluconobacter japonicus</name>
    <dbReference type="NCBI Taxonomy" id="376620"/>
    <lineage>
        <taxon>Bacteria</taxon>
        <taxon>Pseudomonadati</taxon>
        <taxon>Pseudomonadota</taxon>
        <taxon>Alphaproteobacteria</taxon>
        <taxon>Acetobacterales</taxon>
        <taxon>Acetobacteraceae</taxon>
        <taxon>Gluconobacter</taxon>
    </lineage>
</organism>
<dbReference type="AlphaFoldDB" id="A0A9Q2FJP1"/>
<gene>
    <name evidence="1" type="ORF">HKD32_02620</name>
</gene>